<sequence length="697" mass="77473">MNDKQGGINHWAILIGINFYPGRPLKGPVQDVQAIKEYLESSRVEGAPVNISTFTAVSPSGEDAHRLPVETPKNWPTYENVMSSLAQVGGMARPGDAVYIHYSGHGTRRPSPGSGDKHEDGGEGAGDVALVLLSDNPSRPRYLPSRELAHQLKEMVQHGLQVTLVLDCCFSGSVVRHGSLNSSSIRTIEYDPAIDLMPVKKLRTQESHICRPNTSPTRDSRIVPQWLINPDGYTILTACGMHERAYELVVSGGRRHGALSFFLLQSLGQLRKTGVHISHQSLYQHIRILFHAYWPQQNPMRYGNQDLSLFGGLTPRDTVRFIPVFKKDGFLRLAAGSAHGVQEHDRYSVYAFETPRDGSSGSTVDPVVVQVTTVRGLTSDLVGVDRSDTSQVTTGWKAKPLTHLSRWKVRVGLMASVDNPVQWSTALMQRYHFEVYVGVSDDQACHLHIAINTHGEYEILDASCNGILSLPKVPADRDTAMGHVLHLLEHVSCFKYIEGIENRSPSIPFEQSFQITLRNTAGQDFGAEGILDVKHGDVLHLTVQNLCDRPLYMAVFDFGPSWQITSLISDDGGGDYISIPSANKETLFPGRETIGWAMEVPDSFQRRGQDQCEDIIKIFLTNQPTSFAPMVLPMISVPLDVKRSSPRDHHQLSTFLDGLLTSFRHPRDHLSGEEEWATRNFVIRTQRNDAGIDLQIQ</sequence>
<accession>A0A7R7XV15</accession>
<feature type="region of interest" description="Disordered" evidence="2">
    <location>
        <begin position="104"/>
        <end position="124"/>
    </location>
</feature>
<protein>
    <recommendedName>
        <fullName evidence="3">Peptidase C14 caspase domain-containing protein</fullName>
    </recommendedName>
</protein>
<dbReference type="GO" id="GO:0004197">
    <property type="term" value="F:cysteine-type endopeptidase activity"/>
    <property type="evidence" value="ECO:0007669"/>
    <property type="project" value="InterPro"/>
</dbReference>
<reference evidence="4" key="1">
    <citation type="submission" date="2021-01" db="EMBL/GenBank/DDBJ databases">
        <authorList>
            <consortium name="Aspergillus puulaauensis MK2 genome sequencing consortium"/>
            <person name="Kazuki M."/>
            <person name="Futagami T."/>
        </authorList>
    </citation>
    <scope>NUCLEOTIDE SEQUENCE</scope>
    <source>
        <strain evidence="4">MK2</strain>
    </source>
</reference>
<dbReference type="OrthoDB" id="3223806at2759"/>
<organism evidence="4 5">
    <name type="scientific">Aspergillus puulaauensis</name>
    <dbReference type="NCBI Taxonomy" id="1220207"/>
    <lineage>
        <taxon>Eukaryota</taxon>
        <taxon>Fungi</taxon>
        <taxon>Dikarya</taxon>
        <taxon>Ascomycota</taxon>
        <taxon>Pezizomycotina</taxon>
        <taxon>Eurotiomycetes</taxon>
        <taxon>Eurotiomycetidae</taxon>
        <taxon>Eurotiales</taxon>
        <taxon>Aspergillaceae</taxon>
        <taxon>Aspergillus</taxon>
    </lineage>
</organism>
<dbReference type="GeneID" id="64978098"/>
<feature type="domain" description="Peptidase C14 caspase" evidence="3">
    <location>
        <begin position="10"/>
        <end position="290"/>
    </location>
</feature>
<keyword evidence="5" id="KW-1185">Reference proteome</keyword>
<gene>
    <name evidence="4" type="ORF">APUU_61149S</name>
</gene>
<evidence type="ECO:0000256" key="1">
    <source>
        <dbReference type="ARBA" id="ARBA00009005"/>
    </source>
</evidence>
<dbReference type="AlphaFoldDB" id="A0A7R7XV15"/>
<evidence type="ECO:0000313" key="5">
    <source>
        <dbReference type="Proteomes" id="UP000654913"/>
    </source>
</evidence>
<comment type="similarity">
    <text evidence="1">Belongs to the peptidase C14B family.</text>
</comment>
<dbReference type="PANTHER" id="PTHR48104">
    <property type="entry name" value="METACASPASE-4"/>
    <property type="match status" value="1"/>
</dbReference>
<evidence type="ECO:0000313" key="4">
    <source>
        <dbReference type="EMBL" id="BCS28101.1"/>
    </source>
</evidence>
<proteinExistence type="inferred from homology"/>
<dbReference type="GO" id="GO:0006508">
    <property type="term" value="P:proteolysis"/>
    <property type="evidence" value="ECO:0007669"/>
    <property type="project" value="InterPro"/>
</dbReference>
<evidence type="ECO:0000256" key="2">
    <source>
        <dbReference type="SAM" id="MobiDB-lite"/>
    </source>
</evidence>
<dbReference type="PANTHER" id="PTHR48104:SF30">
    <property type="entry name" value="METACASPASE-1"/>
    <property type="match status" value="1"/>
</dbReference>
<dbReference type="InterPro" id="IPR011600">
    <property type="entry name" value="Pept_C14_caspase"/>
</dbReference>
<dbReference type="InterPro" id="IPR050452">
    <property type="entry name" value="Metacaspase"/>
</dbReference>
<dbReference type="GO" id="GO:0005737">
    <property type="term" value="C:cytoplasm"/>
    <property type="evidence" value="ECO:0007669"/>
    <property type="project" value="TreeGrafter"/>
</dbReference>
<dbReference type="Gene3D" id="3.40.50.1460">
    <property type="match status" value="1"/>
</dbReference>
<dbReference type="RefSeq" id="XP_041560287.1">
    <property type="nucleotide sequence ID" value="XM_041694459.1"/>
</dbReference>
<dbReference type="KEGG" id="apuu:APUU_61149S"/>
<name>A0A7R7XV15_9EURO</name>
<dbReference type="EMBL" id="AP024448">
    <property type="protein sequence ID" value="BCS28101.1"/>
    <property type="molecule type" value="Genomic_DNA"/>
</dbReference>
<dbReference type="Proteomes" id="UP000654913">
    <property type="component" value="Chromosome 6"/>
</dbReference>
<evidence type="ECO:0000259" key="3">
    <source>
        <dbReference type="Pfam" id="PF00656"/>
    </source>
</evidence>
<dbReference type="Pfam" id="PF00656">
    <property type="entry name" value="Peptidase_C14"/>
    <property type="match status" value="1"/>
</dbReference>
<reference evidence="4" key="2">
    <citation type="submission" date="2021-02" db="EMBL/GenBank/DDBJ databases">
        <title>Aspergillus puulaauensis MK2 genome sequence.</title>
        <authorList>
            <person name="Futagami T."/>
            <person name="Mori K."/>
            <person name="Kadooka C."/>
            <person name="Tanaka T."/>
        </authorList>
    </citation>
    <scope>NUCLEOTIDE SEQUENCE</scope>
    <source>
        <strain evidence="4">MK2</strain>
    </source>
</reference>